<accession>A0A7J5YFU2</accession>
<dbReference type="Proteomes" id="UP000518266">
    <property type="component" value="Unassembled WGS sequence"/>
</dbReference>
<keyword evidence="2" id="KW-1185">Reference proteome</keyword>
<comment type="caution">
    <text evidence="1">The sequence shown here is derived from an EMBL/GenBank/DDBJ whole genome shotgun (WGS) entry which is preliminary data.</text>
</comment>
<dbReference type="EMBL" id="JAAKFY010000013">
    <property type="protein sequence ID" value="KAF3847158.1"/>
    <property type="molecule type" value="Genomic_DNA"/>
</dbReference>
<reference evidence="1 2" key="1">
    <citation type="submission" date="2020-03" db="EMBL/GenBank/DDBJ databases">
        <title>Dissostichus mawsoni Genome sequencing and assembly.</title>
        <authorList>
            <person name="Park H."/>
        </authorList>
    </citation>
    <scope>NUCLEOTIDE SEQUENCE [LARGE SCALE GENOMIC DNA]</scope>
    <source>
        <strain evidence="1">DM0001</strain>
        <tissue evidence="1">Muscle</tissue>
    </source>
</reference>
<sequence length="289" mass="32310">MSSESRISCCICSKASQFSGDGAPRRISLTSHGDGHGKTQLEEIFHPQHRMDQKELLRTEGQTPFSPSLLALEARRSSSSFHRTLQSSWRVVSGELEKESAKGALECVSALRQCMHGLREDGFVQEMTSKVTACAERNNLKMPLPPRTNRTPARLRDTEETEAINAAKGEYSGMREITAAQVPDQFNKSRLHMQLTLLGDLSKTKGLKTAQDVAGFIGALHPQTRELLTEVEKLIELCLCLPVSAASSECSFSTLRRLKTWLRSNMTQRRHLAVMHVHSDILDRMDIQH</sequence>
<dbReference type="OrthoDB" id="1750591at2759"/>
<name>A0A7J5YFU2_DISMA</name>
<gene>
    <name evidence="1" type="ORF">F7725_020186</name>
</gene>
<evidence type="ECO:0000313" key="2">
    <source>
        <dbReference type="Proteomes" id="UP000518266"/>
    </source>
</evidence>
<dbReference type="AlphaFoldDB" id="A0A7J5YFU2"/>
<evidence type="ECO:0000313" key="1">
    <source>
        <dbReference type="EMBL" id="KAF3847158.1"/>
    </source>
</evidence>
<evidence type="ECO:0008006" key="3">
    <source>
        <dbReference type="Google" id="ProtNLM"/>
    </source>
</evidence>
<protein>
    <recommendedName>
        <fullName evidence="3">HAT C-terminal dimerisation domain-containing protein</fullName>
    </recommendedName>
</protein>
<proteinExistence type="predicted"/>
<organism evidence="1 2">
    <name type="scientific">Dissostichus mawsoni</name>
    <name type="common">Antarctic cod</name>
    <dbReference type="NCBI Taxonomy" id="36200"/>
    <lineage>
        <taxon>Eukaryota</taxon>
        <taxon>Metazoa</taxon>
        <taxon>Chordata</taxon>
        <taxon>Craniata</taxon>
        <taxon>Vertebrata</taxon>
        <taxon>Euteleostomi</taxon>
        <taxon>Actinopterygii</taxon>
        <taxon>Neopterygii</taxon>
        <taxon>Teleostei</taxon>
        <taxon>Neoteleostei</taxon>
        <taxon>Acanthomorphata</taxon>
        <taxon>Eupercaria</taxon>
        <taxon>Perciformes</taxon>
        <taxon>Notothenioidei</taxon>
        <taxon>Nototheniidae</taxon>
        <taxon>Dissostichus</taxon>
    </lineage>
</organism>